<accession>A0A7J6MIE1</accession>
<organism evidence="1 2">
    <name type="scientific">Perkinsus chesapeaki</name>
    <name type="common">Clam parasite</name>
    <name type="synonym">Perkinsus andrewsi</name>
    <dbReference type="NCBI Taxonomy" id="330153"/>
    <lineage>
        <taxon>Eukaryota</taxon>
        <taxon>Sar</taxon>
        <taxon>Alveolata</taxon>
        <taxon>Perkinsozoa</taxon>
        <taxon>Perkinsea</taxon>
        <taxon>Perkinsida</taxon>
        <taxon>Perkinsidae</taxon>
        <taxon>Perkinsus</taxon>
    </lineage>
</organism>
<sequence length="285" mass="32662">MVIDPMQVRIEDPAQVYYDPHRDRLTLFYCLSTGHPGWDCRILMYDLTNNKKVGVWCTAGLMTLWCSDTHIEGMLVIDNHMIVGIQSGVGSEVLVAVLEEGQGATYSRSIWHSNDCVLPGSFAIDPYESGDLRKIAVEVRSLSDNTWTLVRLEKVSMSMPYVLFKEISKSTRDSKGHIPLQEIIEVSSITNSHIRLVRTYGRRDLPQSCRSFFTDPWMLTLNAMCPRWFDQMLVDYYGNCTVCQRGTQGRARFINSSGRSRISDIWERITLISTVMSYRINPYYS</sequence>
<proteinExistence type="predicted"/>
<dbReference type="EMBL" id="JAAPAO010000139">
    <property type="protein sequence ID" value="KAF4671245.1"/>
    <property type="molecule type" value="Genomic_DNA"/>
</dbReference>
<name>A0A7J6MIE1_PERCH</name>
<evidence type="ECO:0000313" key="1">
    <source>
        <dbReference type="EMBL" id="KAF4671245.1"/>
    </source>
</evidence>
<evidence type="ECO:0000313" key="2">
    <source>
        <dbReference type="Proteomes" id="UP000591131"/>
    </source>
</evidence>
<dbReference type="Proteomes" id="UP000591131">
    <property type="component" value="Unassembled WGS sequence"/>
</dbReference>
<gene>
    <name evidence="1" type="ORF">FOL47_001589</name>
</gene>
<comment type="caution">
    <text evidence="1">The sequence shown here is derived from an EMBL/GenBank/DDBJ whole genome shotgun (WGS) entry which is preliminary data.</text>
</comment>
<protein>
    <submittedName>
        <fullName evidence="1">Uncharacterized protein</fullName>
    </submittedName>
</protein>
<keyword evidence="2" id="KW-1185">Reference proteome</keyword>
<dbReference type="AlphaFoldDB" id="A0A7J6MIE1"/>
<reference evidence="1 2" key="1">
    <citation type="submission" date="2020-04" db="EMBL/GenBank/DDBJ databases">
        <title>Perkinsus chesapeaki whole genome sequence.</title>
        <authorList>
            <person name="Bogema D.R."/>
        </authorList>
    </citation>
    <scope>NUCLEOTIDE SEQUENCE [LARGE SCALE GENOMIC DNA]</scope>
    <source>
        <strain evidence="1">ATCC PRA-425</strain>
    </source>
</reference>